<keyword evidence="1" id="KW-0732">Signal</keyword>
<proteinExistence type="predicted"/>
<accession>A0A075U0P9</accession>
<evidence type="ECO:0000313" key="2">
    <source>
        <dbReference type="EMBL" id="AIM63495.1"/>
    </source>
</evidence>
<dbReference type="KEGG" id="wct:WS74_1246"/>
<dbReference type="PATRIC" id="fig|759620.7.peg.1202"/>
<reference evidence="2 3" key="1">
    <citation type="journal article" date="2014" name="Genome Announc.">
        <title>Complete Genome Sequences of Fish Pathogenic Weissella ceti Strains WS74 and WS105.</title>
        <authorList>
            <person name="Figueiredo H.C."/>
            <person name="Leal C.A."/>
            <person name="Dorella F.A."/>
            <person name="Carvalho A.F."/>
            <person name="Soares S.C."/>
            <person name="Pereira F.L."/>
            <person name="Azevedo V.A."/>
        </authorList>
    </citation>
    <scope>NUCLEOTIDE SEQUENCE [LARGE SCALE GENOMIC DNA]</scope>
    <source>
        <strain evidence="2 3">WS74</strain>
    </source>
</reference>
<dbReference type="Proteomes" id="UP000029079">
    <property type="component" value="Chromosome"/>
</dbReference>
<name>A0A075U0P9_9LACO</name>
<dbReference type="OrthoDB" id="2328614at2"/>
<dbReference type="RefSeq" id="WP_009765122.1">
    <property type="nucleotide sequence ID" value="NZ_CP009223.1"/>
</dbReference>
<dbReference type="EMBL" id="CP009223">
    <property type="protein sequence ID" value="AIM63495.1"/>
    <property type="molecule type" value="Genomic_DNA"/>
</dbReference>
<evidence type="ECO:0000256" key="1">
    <source>
        <dbReference type="SAM" id="SignalP"/>
    </source>
</evidence>
<dbReference type="STRING" id="759620.WS105_1240"/>
<dbReference type="KEGG" id="wce:WS08_1177"/>
<dbReference type="AlphaFoldDB" id="A0A075U0P9"/>
<feature type="signal peptide" evidence="1">
    <location>
        <begin position="1"/>
        <end position="27"/>
    </location>
</feature>
<organism evidence="2 3">
    <name type="scientific">Weissella ceti</name>
    <dbReference type="NCBI Taxonomy" id="759620"/>
    <lineage>
        <taxon>Bacteria</taxon>
        <taxon>Bacillati</taxon>
        <taxon>Bacillota</taxon>
        <taxon>Bacilli</taxon>
        <taxon>Lactobacillales</taxon>
        <taxon>Lactobacillaceae</taxon>
        <taxon>Weissella</taxon>
    </lineage>
</organism>
<feature type="chain" id="PRO_5001710665" evidence="1">
    <location>
        <begin position="28"/>
        <end position="211"/>
    </location>
</feature>
<sequence length="211" mass="23926">MRKKGLYLLTILSASTLIPLTAPIALADTHTSTHESAQNVQPVCLAHFDHLVSVHNNQYVLATNNDAHISQNTYTQLEKAVTTANQTIAAHHFTIDPETKEMYTEHLRVPRAANSRYTYKNFWWGTRYYFRSNQAVDQLVHELQSHGSDLSIGGLVGSIIASRGIAAVGALSSVYFQRVANNLNYYNARHRKNQIYMDWNYSGQYSMHILR</sequence>
<reference evidence="3" key="2">
    <citation type="submission" date="2014-08" db="EMBL/GenBank/DDBJ databases">
        <title>Complete genome of Weissella ceti strain WS74 isolated from diseased rainbow trout in Brazil.</title>
        <authorList>
            <person name="Figueiredo H.C.P."/>
            <person name="Leal C.A.G."/>
            <person name="Pereira F.L."/>
            <person name="Soares S.C."/>
            <person name="Dorella F.A."/>
            <person name="Carvalho A.F."/>
            <person name="Azevedo V.A.C."/>
        </authorList>
    </citation>
    <scope>NUCLEOTIDE SEQUENCE [LARGE SCALE GENOMIC DNA]</scope>
    <source>
        <strain evidence="3">WS74</strain>
    </source>
</reference>
<evidence type="ECO:0000313" key="3">
    <source>
        <dbReference type="Proteomes" id="UP000029079"/>
    </source>
</evidence>
<gene>
    <name evidence="2" type="ORF">WS74_1246</name>
</gene>
<dbReference type="KEGG" id="wci:WS105_1240"/>
<protein>
    <submittedName>
        <fullName evidence="2">Uncharacterized protein</fullName>
    </submittedName>
</protein>
<keyword evidence="3" id="KW-1185">Reference proteome</keyword>